<gene>
    <name evidence="2" type="ORF">D5086_0000238710</name>
</gene>
<comment type="caution">
    <text evidence="2">The sequence shown here is derived from an EMBL/GenBank/DDBJ whole genome shotgun (WGS) entry which is preliminary data.</text>
</comment>
<name>A0A4U5P2H5_POPAL</name>
<dbReference type="EMBL" id="RCHU01000912">
    <property type="protein sequence ID" value="TKR89900.1"/>
    <property type="molecule type" value="Genomic_DNA"/>
</dbReference>
<organism evidence="2">
    <name type="scientific">Populus alba</name>
    <name type="common">White poplar</name>
    <dbReference type="NCBI Taxonomy" id="43335"/>
    <lineage>
        <taxon>Eukaryota</taxon>
        <taxon>Viridiplantae</taxon>
        <taxon>Streptophyta</taxon>
        <taxon>Embryophyta</taxon>
        <taxon>Tracheophyta</taxon>
        <taxon>Spermatophyta</taxon>
        <taxon>Magnoliopsida</taxon>
        <taxon>eudicotyledons</taxon>
        <taxon>Gunneridae</taxon>
        <taxon>Pentapetalae</taxon>
        <taxon>rosids</taxon>
        <taxon>fabids</taxon>
        <taxon>Malpighiales</taxon>
        <taxon>Salicaceae</taxon>
        <taxon>Saliceae</taxon>
        <taxon>Populus</taxon>
    </lineage>
</organism>
<feature type="region of interest" description="Disordered" evidence="1">
    <location>
        <begin position="239"/>
        <end position="260"/>
    </location>
</feature>
<dbReference type="AlphaFoldDB" id="A0A4U5P2H5"/>
<reference evidence="2" key="1">
    <citation type="submission" date="2018-10" db="EMBL/GenBank/DDBJ databases">
        <title>Population genomic analysis revealed the cold adaptation of white poplar.</title>
        <authorList>
            <person name="Liu Y.-J."/>
        </authorList>
    </citation>
    <scope>NUCLEOTIDE SEQUENCE [LARGE SCALE GENOMIC DNA]</scope>
    <source>
        <strain evidence="2">PAL-ZL1</strain>
    </source>
</reference>
<proteinExistence type="predicted"/>
<feature type="region of interest" description="Disordered" evidence="1">
    <location>
        <begin position="1"/>
        <end position="26"/>
    </location>
</feature>
<protein>
    <submittedName>
        <fullName evidence="2">Uncharacterized protein</fullName>
    </submittedName>
</protein>
<evidence type="ECO:0000256" key="1">
    <source>
        <dbReference type="SAM" id="MobiDB-lite"/>
    </source>
</evidence>
<sequence length="399" mass="42861">MAKHKRKAIAAATHGKATLHDPTPDNPDHARSIVLAIKALSSSSFPPLASAVCSSVLKPIPEAAPSPVSLDDVTVDDCSEDDALAGDLLDEEQLDLSFTDDDYLFSTSKQSSPCTKLQNFSLNHLTKTCAISPEDFQPQFEVMCNRFSSEEDKSYILRRGPYQVYGRPLVLKPMTKYFDFSSEEMTRASKVVYEALPKFCNFCNVLGHTRILYPNAAASPPLAGITSPVNGKGSVFHRLGPQIPPSSKPRQGQPPSVQGPFKDSSIVTIVDSEPAPCDDASDGWIAVEPWRKSKKHISNSPKRKEVFAVTIVSAMSRRSDVPSNCAVVVNSLGAGTVVDAGVDLGATSSTVPLILGEDILATIPTDVPPLGEPVNHNGKLLIQRKHAGSRRIPPSPAPT</sequence>
<evidence type="ECO:0000313" key="2">
    <source>
        <dbReference type="EMBL" id="TKR89900.1"/>
    </source>
</evidence>
<accession>A0A4U5P2H5</accession>